<dbReference type="OrthoDB" id="11125at2157"/>
<feature type="transmembrane region" description="Helical" evidence="1">
    <location>
        <begin position="252"/>
        <end position="271"/>
    </location>
</feature>
<keyword evidence="3" id="KW-1185">Reference proteome</keyword>
<organism evidence="2 3">
    <name type="scientific">Halobiforma nitratireducens JCM 10879</name>
    <dbReference type="NCBI Taxonomy" id="1227454"/>
    <lineage>
        <taxon>Archaea</taxon>
        <taxon>Methanobacteriati</taxon>
        <taxon>Methanobacteriota</taxon>
        <taxon>Stenosarchaea group</taxon>
        <taxon>Halobacteria</taxon>
        <taxon>Halobacteriales</taxon>
        <taxon>Natrialbaceae</taxon>
        <taxon>Halobiforma</taxon>
    </lineage>
</organism>
<keyword evidence="1" id="KW-0812">Transmembrane</keyword>
<dbReference type="InterPro" id="IPR018688">
    <property type="entry name" value="PpoB2-like"/>
</dbReference>
<dbReference type="Proteomes" id="UP000011607">
    <property type="component" value="Unassembled WGS sequence"/>
</dbReference>
<sequence length="274" mass="28436">MSTDMLSSITNRIDLDRPAVPVADALVLSLAAALWLVLLEGWLPGLGPAPAGLDAPMAAPGVPEAMAVANGLSGGSAYLLMWGTMMVAMMLPSLVPVVRRYRERLCCARNVFAPAIASFLLAYGLVWTAVGVVPLAVESTVSIHGLVSGSVLGVDASALVVGGLLAFAGAYQFSPLKRDLLARCASCRQVPHRPSVGRMGREGVAYAVNCVGCTWPLFAAMVALGSMNVTVMVGLMFVVVLERVAPESENVARAWGVVLLGAAAFTLLFGVPSV</sequence>
<feature type="transmembrane region" description="Helical" evidence="1">
    <location>
        <begin position="79"/>
        <end position="99"/>
    </location>
</feature>
<dbReference type="EMBL" id="AOMA01000111">
    <property type="protein sequence ID" value="EMA36842.1"/>
    <property type="molecule type" value="Genomic_DNA"/>
</dbReference>
<evidence type="ECO:0008006" key="4">
    <source>
        <dbReference type="Google" id="ProtNLM"/>
    </source>
</evidence>
<dbReference type="eggNOG" id="arCOG10678">
    <property type="taxonomic scope" value="Archaea"/>
</dbReference>
<gene>
    <name evidence="2" type="ORF">C446_11172</name>
</gene>
<keyword evidence="1" id="KW-1133">Transmembrane helix</keyword>
<dbReference type="STRING" id="1227454.C446_11172"/>
<dbReference type="Pfam" id="PF09948">
    <property type="entry name" value="PpoB2"/>
    <property type="match status" value="1"/>
</dbReference>
<name>M0LTF7_9EURY</name>
<proteinExistence type="predicted"/>
<accession>M0LTF7</accession>
<dbReference type="AlphaFoldDB" id="M0LTF7"/>
<feature type="transmembrane region" description="Helical" evidence="1">
    <location>
        <begin position="20"/>
        <end position="38"/>
    </location>
</feature>
<comment type="caution">
    <text evidence="2">The sequence shown here is derived from an EMBL/GenBank/DDBJ whole genome shotgun (WGS) entry which is preliminary data.</text>
</comment>
<evidence type="ECO:0000313" key="3">
    <source>
        <dbReference type="Proteomes" id="UP000011607"/>
    </source>
</evidence>
<feature type="transmembrane region" description="Helical" evidence="1">
    <location>
        <begin position="143"/>
        <end position="168"/>
    </location>
</feature>
<keyword evidence="1" id="KW-0472">Membrane</keyword>
<feature type="transmembrane region" description="Helical" evidence="1">
    <location>
        <begin position="217"/>
        <end position="240"/>
    </location>
</feature>
<dbReference type="PATRIC" id="fig|1227454.3.peg.2266"/>
<feature type="transmembrane region" description="Helical" evidence="1">
    <location>
        <begin position="111"/>
        <end position="137"/>
    </location>
</feature>
<evidence type="ECO:0000256" key="1">
    <source>
        <dbReference type="SAM" id="Phobius"/>
    </source>
</evidence>
<evidence type="ECO:0000313" key="2">
    <source>
        <dbReference type="EMBL" id="EMA36842.1"/>
    </source>
</evidence>
<protein>
    <recommendedName>
        <fullName evidence="4">Metal-binding integral membrane protein-like protein</fullName>
    </recommendedName>
</protein>
<reference evidence="2 3" key="1">
    <citation type="journal article" date="2014" name="PLoS Genet.">
        <title>Phylogenetically driven sequencing of extremely halophilic archaea reveals strategies for static and dynamic osmo-response.</title>
        <authorList>
            <person name="Becker E.A."/>
            <person name="Seitzer P.M."/>
            <person name="Tritt A."/>
            <person name="Larsen D."/>
            <person name="Krusor M."/>
            <person name="Yao A.I."/>
            <person name="Wu D."/>
            <person name="Madern D."/>
            <person name="Eisen J.A."/>
            <person name="Darling A.E."/>
            <person name="Facciotti M.T."/>
        </authorList>
    </citation>
    <scope>NUCLEOTIDE SEQUENCE [LARGE SCALE GENOMIC DNA]</scope>
    <source>
        <strain evidence="2 3">JCM 10879</strain>
    </source>
</reference>